<name>A0A2T4DSX7_9BACT</name>
<dbReference type="AlphaFoldDB" id="A0A2T4DSX7"/>
<feature type="transmembrane region" description="Helical" evidence="1">
    <location>
        <begin position="117"/>
        <end position="137"/>
    </location>
</feature>
<gene>
    <name evidence="2" type="ORF">C9994_05135</name>
</gene>
<dbReference type="Proteomes" id="UP000240608">
    <property type="component" value="Unassembled WGS sequence"/>
</dbReference>
<dbReference type="EMBL" id="PYVU01000031">
    <property type="protein sequence ID" value="PTB96910.1"/>
    <property type="molecule type" value="Genomic_DNA"/>
</dbReference>
<keyword evidence="1" id="KW-1133">Transmembrane helix</keyword>
<organism evidence="2 3">
    <name type="scientific">Marivirga lumbricoides</name>
    <dbReference type="NCBI Taxonomy" id="1046115"/>
    <lineage>
        <taxon>Bacteria</taxon>
        <taxon>Pseudomonadati</taxon>
        <taxon>Bacteroidota</taxon>
        <taxon>Cytophagia</taxon>
        <taxon>Cytophagales</taxon>
        <taxon>Marivirgaceae</taxon>
        <taxon>Marivirga</taxon>
    </lineage>
</organism>
<feature type="transmembrane region" description="Helical" evidence="1">
    <location>
        <begin position="83"/>
        <end position="105"/>
    </location>
</feature>
<accession>A0A2T4DSX7</accession>
<reference evidence="2 3" key="1">
    <citation type="submission" date="2018-03" db="EMBL/GenBank/DDBJ databases">
        <title>Cross-interface Injection: A General Nanoliter Liquid Handling Method Applied to Single Cells Genome Amplification Automated Nanoliter Liquid Handling Applied to Single Cell Multiple Displacement Amplification.</title>
        <authorList>
            <person name="Yun J."/>
            <person name="Xu P."/>
            <person name="Xu J."/>
            <person name="Dai X."/>
            <person name="Wang Y."/>
            <person name="Zheng X."/>
            <person name="Cao C."/>
            <person name="Yi Q."/>
            <person name="Zhu Y."/>
            <person name="Wang L."/>
            <person name="Dong Z."/>
            <person name="Huang Y."/>
            <person name="Huang L."/>
            <person name="Du W."/>
        </authorList>
    </citation>
    <scope>NUCLEOTIDE SEQUENCE [LARGE SCALE GENOMIC DNA]</scope>
    <source>
        <strain evidence="2 3">Z-D1-2</strain>
    </source>
</reference>
<protein>
    <submittedName>
        <fullName evidence="2">DUF1761 domain-containing protein</fullName>
    </submittedName>
</protein>
<dbReference type="Pfam" id="PF08570">
    <property type="entry name" value="DUF1761"/>
    <property type="match status" value="1"/>
</dbReference>
<feature type="transmembrane region" description="Helical" evidence="1">
    <location>
        <begin position="53"/>
        <end position="76"/>
    </location>
</feature>
<evidence type="ECO:0000256" key="1">
    <source>
        <dbReference type="SAM" id="Phobius"/>
    </source>
</evidence>
<evidence type="ECO:0000313" key="3">
    <source>
        <dbReference type="Proteomes" id="UP000240608"/>
    </source>
</evidence>
<keyword evidence="1" id="KW-0812">Transmembrane</keyword>
<evidence type="ECO:0000313" key="2">
    <source>
        <dbReference type="EMBL" id="PTB96910.1"/>
    </source>
</evidence>
<feature type="transmembrane region" description="Helical" evidence="1">
    <location>
        <begin position="12"/>
        <end position="33"/>
    </location>
</feature>
<keyword evidence="1" id="KW-0472">Membrane</keyword>
<dbReference type="InterPro" id="IPR013879">
    <property type="entry name" value="DUF1761"/>
</dbReference>
<sequence>MLQKISKISWLGVFLSIVFYSFLGWLWFTVLFPNQYASTLDKLGLMPANPDPIYFYGPFLTVIPTIITIALLMATLNINTKKAAIEFALIIGLGFLVANTFNIAINPNIPHPMPYGLLVGAYQLVGILVSCLIMVAMKKK</sequence>
<proteinExistence type="predicted"/>
<comment type="caution">
    <text evidence="2">The sequence shown here is derived from an EMBL/GenBank/DDBJ whole genome shotgun (WGS) entry which is preliminary data.</text>
</comment>